<evidence type="ECO:0000259" key="3">
    <source>
        <dbReference type="Pfam" id="PF02371"/>
    </source>
</evidence>
<organism evidence="4 5">
    <name type="scientific">Noviherbaspirillum album</name>
    <dbReference type="NCBI Taxonomy" id="3080276"/>
    <lineage>
        <taxon>Bacteria</taxon>
        <taxon>Pseudomonadati</taxon>
        <taxon>Pseudomonadota</taxon>
        <taxon>Betaproteobacteria</taxon>
        <taxon>Burkholderiales</taxon>
        <taxon>Oxalobacteraceae</taxon>
        <taxon>Noviherbaspirillum</taxon>
    </lineage>
</organism>
<accession>A0ABU6JJF4</accession>
<dbReference type="Pfam" id="PF01548">
    <property type="entry name" value="DEDD_Tnp_IS110"/>
    <property type="match status" value="1"/>
</dbReference>
<reference evidence="4 5" key="1">
    <citation type="submission" date="2023-10" db="EMBL/GenBank/DDBJ databases">
        <title>Noviherbaspirillum sp. CPCC 100848 genome assembly.</title>
        <authorList>
            <person name="Li X.Y."/>
            <person name="Fang X.M."/>
        </authorList>
    </citation>
    <scope>NUCLEOTIDE SEQUENCE [LARGE SCALE GENOMIC DNA]</scope>
    <source>
        <strain evidence="4 5">CPCC 100848</strain>
    </source>
</reference>
<dbReference type="Proteomes" id="UP001352263">
    <property type="component" value="Unassembled WGS sequence"/>
</dbReference>
<protein>
    <submittedName>
        <fullName evidence="4">IS110 family transposase</fullName>
    </submittedName>
</protein>
<dbReference type="RefSeq" id="WP_326510408.1">
    <property type="nucleotide sequence ID" value="NZ_JAWIIV010000080.1"/>
</dbReference>
<sequence length="410" mass="46108">MRIIGMDVSRSVAETAYLQDGMVRPGPRVLLKHPELDQYASRLGPDDHVVLEATGNTAAIVAALKPHAGRVIVANPLQVRLIAEAKVKTDKIDAAILAQLYASGFLPEFWIPDEETQALRRQVARRAQLIRQRTRLKNEVHAVLASHLIVPCPMSDLFGKTGRAWLSRQPLPLDERIGVEQRLRSIDRIDEDLQQVQMPLAQTVLHNHQLDRLLTITGVNSIIAVSLLAAIGDIGRFSSPEKLVSYFGLNPSVHQSGLQPAKHGKISKRGRSHARGMLVEAAWAAAQTPGPLRAFFLRIRDRRGMQIAAVACARKLAIIVWYVLTRDEPFAWERPVLVNHKRRQLQLQAGMPAQRGSRKGIDAAYNLKSVRDQERILAEQTERNYQRLFSRWQQSRPKNGKKAEWPVKTH</sequence>
<keyword evidence="5" id="KW-1185">Reference proteome</keyword>
<evidence type="ECO:0000259" key="2">
    <source>
        <dbReference type="Pfam" id="PF01548"/>
    </source>
</evidence>
<gene>
    <name evidence="4" type="ORF">RY831_32315</name>
</gene>
<feature type="domain" description="Transposase IS116/IS110/IS902 C-terminal" evidence="3">
    <location>
        <begin position="211"/>
        <end position="295"/>
    </location>
</feature>
<dbReference type="NCBIfam" id="NF033542">
    <property type="entry name" value="transpos_IS110"/>
    <property type="match status" value="1"/>
</dbReference>
<dbReference type="InterPro" id="IPR003346">
    <property type="entry name" value="Transposase_20"/>
</dbReference>
<comment type="caution">
    <text evidence="4">The sequence shown here is derived from an EMBL/GenBank/DDBJ whole genome shotgun (WGS) entry which is preliminary data.</text>
</comment>
<evidence type="ECO:0000313" key="5">
    <source>
        <dbReference type="Proteomes" id="UP001352263"/>
    </source>
</evidence>
<dbReference type="InterPro" id="IPR002525">
    <property type="entry name" value="Transp_IS110-like_N"/>
</dbReference>
<feature type="compositionally biased region" description="Basic and acidic residues" evidence="1">
    <location>
        <begin position="401"/>
        <end position="410"/>
    </location>
</feature>
<evidence type="ECO:0000256" key="1">
    <source>
        <dbReference type="SAM" id="MobiDB-lite"/>
    </source>
</evidence>
<proteinExistence type="predicted"/>
<feature type="region of interest" description="Disordered" evidence="1">
    <location>
        <begin position="391"/>
        <end position="410"/>
    </location>
</feature>
<dbReference type="PANTHER" id="PTHR33055">
    <property type="entry name" value="TRANSPOSASE FOR INSERTION SEQUENCE ELEMENT IS1111A"/>
    <property type="match status" value="1"/>
</dbReference>
<dbReference type="PANTHER" id="PTHR33055:SF13">
    <property type="entry name" value="TRANSPOSASE"/>
    <property type="match status" value="1"/>
</dbReference>
<feature type="domain" description="Transposase IS110-like N-terminal" evidence="2">
    <location>
        <begin position="43"/>
        <end position="146"/>
    </location>
</feature>
<name>A0ABU6JJF4_9BURK</name>
<evidence type="ECO:0000313" key="4">
    <source>
        <dbReference type="EMBL" id="MEC4723806.1"/>
    </source>
</evidence>
<dbReference type="Pfam" id="PF02371">
    <property type="entry name" value="Transposase_20"/>
    <property type="match status" value="1"/>
</dbReference>
<dbReference type="EMBL" id="JAWIIV010000080">
    <property type="protein sequence ID" value="MEC4723806.1"/>
    <property type="molecule type" value="Genomic_DNA"/>
</dbReference>
<dbReference type="InterPro" id="IPR047650">
    <property type="entry name" value="Transpos_IS110"/>
</dbReference>